<protein>
    <submittedName>
        <fullName evidence="2">Uncharacterized protein</fullName>
    </submittedName>
</protein>
<dbReference type="PANTHER" id="PTHR48221:SF2">
    <property type="entry name" value="ACYL-COA SYNTHETASE FAMILY PROTEIN"/>
    <property type="match status" value="1"/>
</dbReference>
<accession>A0A9Q0H1R7</accession>
<comment type="caution">
    <text evidence="2">The sequence shown here is derived from an EMBL/GenBank/DDBJ whole genome shotgun (WGS) entry which is preliminary data.</text>
</comment>
<keyword evidence="3" id="KW-1185">Reference proteome</keyword>
<evidence type="ECO:0000256" key="1">
    <source>
        <dbReference type="SAM" id="MobiDB-lite"/>
    </source>
</evidence>
<reference evidence="2" key="1">
    <citation type="journal article" date="2023" name="Plant J.">
        <title>The genome of the king protea, Protea cynaroides.</title>
        <authorList>
            <person name="Chang J."/>
            <person name="Duong T.A."/>
            <person name="Schoeman C."/>
            <person name="Ma X."/>
            <person name="Roodt D."/>
            <person name="Barker N."/>
            <person name="Li Z."/>
            <person name="Van de Peer Y."/>
            <person name="Mizrachi E."/>
        </authorList>
    </citation>
    <scope>NUCLEOTIDE SEQUENCE</scope>
    <source>
        <tissue evidence="2">Young leaves</tissue>
    </source>
</reference>
<proteinExistence type="predicted"/>
<dbReference type="PANTHER" id="PTHR48221">
    <property type="entry name" value="ACYL-COA SYNTHETASE FAMILY PROTEIN"/>
    <property type="match status" value="1"/>
</dbReference>
<dbReference type="Proteomes" id="UP001141806">
    <property type="component" value="Unassembled WGS sequence"/>
</dbReference>
<dbReference type="AlphaFoldDB" id="A0A9Q0H1R7"/>
<evidence type="ECO:0000313" key="2">
    <source>
        <dbReference type="EMBL" id="KAJ4957973.1"/>
    </source>
</evidence>
<name>A0A9Q0H1R7_9MAGN</name>
<dbReference type="OrthoDB" id="1917939at2759"/>
<evidence type="ECO:0000313" key="3">
    <source>
        <dbReference type="Proteomes" id="UP001141806"/>
    </source>
</evidence>
<sequence>MSGAQEIIDLFAKLARHLQSELPSAGNEEACDSAICSLNQSLNLDDKSRVRVLDTALSLMCFKAPQVFSATVEYLVQTIVTVLSSSISCKVLYFQRHEFLHVGSSISSQKCSELIRVFVYMLGKLEGHGILNRMPITSFFSANAVLPTLLLRAVLRVATTASCYQSLLPFECIFHVEASNKRDIPVTELQRLMPEDISVNSHEIPSRLLLWYLNPPSLKYDISRVLQETMRRPFLSVNKELHDKMNWHSLIICLVLSPAMFIETRCLLHNWFLATGLASVQELKVQLVSSILDVLARPMWWGISMEVGSKLPSCHAYFPCDHNLLVILTGPLSCKNFLHLIYLITELFPASKEYPDSTDMKIATALGLQTARNVEMTNHKSIWAMLMDFPCWFYFAAGLLFTGKDCQDSFLSKCTLRLDNEQTHDVEEHSTAAARYLAWLLTPISEAHIDLLVKCLTEASRSWTLKQLGSGTHNNNTGGCKKRLKKPKVHDNSNDHTGNKKYDGQTIGVWLQEFHDSYARYCSKAAISCASTVVKTPHASHLQQNCLYRRIPLGILIGYSNYLDEEGCELLLHYAANGEILWSVETKTNGFNYMNQKFEGHDGNEGLNRWSEESYKWKEAVAGASLVFNIFDLFEDISTSIFEIEERCLDFISQLKFKVVRYLVKCIKELLQFRTDANEGGVQMLMDLHSRLAWWKHQVPGILQEDNALNDVFNALSCKISSF</sequence>
<feature type="compositionally biased region" description="Basic and acidic residues" evidence="1">
    <location>
        <begin position="489"/>
        <end position="500"/>
    </location>
</feature>
<gene>
    <name evidence="2" type="ORF">NE237_025084</name>
</gene>
<dbReference type="EMBL" id="JAMYWD010000010">
    <property type="protein sequence ID" value="KAJ4957973.1"/>
    <property type="molecule type" value="Genomic_DNA"/>
</dbReference>
<feature type="region of interest" description="Disordered" evidence="1">
    <location>
        <begin position="474"/>
        <end position="500"/>
    </location>
</feature>
<organism evidence="2 3">
    <name type="scientific">Protea cynaroides</name>
    <dbReference type="NCBI Taxonomy" id="273540"/>
    <lineage>
        <taxon>Eukaryota</taxon>
        <taxon>Viridiplantae</taxon>
        <taxon>Streptophyta</taxon>
        <taxon>Embryophyta</taxon>
        <taxon>Tracheophyta</taxon>
        <taxon>Spermatophyta</taxon>
        <taxon>Magnoliopsida</taxon>
        <taxon>Proteales</taxon>
        <taxon>Proteaceae</taxon>
        <taxon>Protea</taxon>
    </lineage>
</organism>